<keyword evidence="5" id="KW-1185">Reference proteome</keyword>
<dbReference type="FunFam" id="1.10.340.70:FF:000001">
    <property type="entry name" value="Retrovirus-related Pol polyprotein from transposon gypsy-like Protein"/>
    <property type="match status" value="1"/>
</dbReference>
<evidence type="ECO:0000259" key="2">
    <source>
        <dbReference type="Pfam" id="PF17919"/>
    </source>
</evidence>
<dbReference type="GO" id="GO:0003824">
    <property type="term" value="F:catalytic activity"/>
    <property type="evidence" value="ECO:0007669"/>
    <property type="project" value="UniProtKB-KW"/>
</dbReference>
<dbReference type="InterPro" id="IPR043502">
    <property type="entry name" value="DNA/RNA_pol_sf"/>
</dbReference>
<dbReference type="Gene3D" id="3.30.70.270">
    <property type="match status" value="1"/>
</dbReference>
<dbReference type="PANTHER" id="PTHR37984">
    <property type="entry name" value="PROTEIN CBG26694"/>
    <property type="match status" value="1"/>
</dbReference>
<dbReference type="InterPro" id="IPR043128">
    <property type="entry name" value="Rev_trsase/Diguanyl_cyclase"/>
</dbReference>
<dbReference type="InterPro" id="IPR041577">
    <property type="entry name" value="RT_RNaseH_2"/>
</dbReference>
<dbReference type="EMBL" id="SZYD01000008">
    <property type="protein sequence ID" value="KAD5507395.1"/>
    <property type="molecule type" value="Genomic_DNA"/>
</dbReference>
<comment type="caution">
    <text evidence="4">The sequence shown here is derived from an EMBL/GenBank/DDBJ whole genome shotgun (WGS) entry which is preliminary data.</text>
</comment>
<dbReference type="SUPFAM" id="SSF56672">
    <property type="entry name" value="DNA/RNA polymerases"/>
    <property type="match status" value="1"/>
</dbReference>
<sequence>MFGEMKEAPAKETGSVHLDHDKVESIQTWPIPRNVQEKDGFTWYEEALTAFNTLKQSLVSAPVLRLPDFSKSFTVECDASSEGVGAILTQENHSFAYFSKKGFSLSNRLKSAYDRELLALGASCFGISCPKMESLFVGSSLKHDHLNPLIEQRIITLEQQKLLLKLMPYDFTVVHRPGSENKGPDALSSPIMDKLRSDPALCPGYSLTGDTLMYKGQLVIPNVQSMRDLILAEAHSSPTGGHGGFLKTLKRIQTQYFWPNLSSDVHVFVRQTLTCQQ</sequence>
<gene>
    <name evidence="4" type="ORF">E3N88_15098</name>
</gene>
<organism evidence="4 5">
    <name type="scientific">Mikania micrantha</name>
    <name type="common">bitter vine</name>
    <dbReference type="NCBI Taxonomy" id="192012"/>
    <lineage>
        <taxon>Eukaryota</taxon>
        <taxon>Viridiplantae</taxon>
        <taxon>Streptophyta</taxon>
        <taxon>Embryophyta</taxon>
        <taxon>Tracheophyta</taxon>
        <taxon>Spermatophyta</taxon>
        <taxon>Magnoliopsida</taxon>
        <taxon>eudicotyledons</taxon>
        <taxon>Gunneridae</taxon>
        <taxon>Pentapetalae</taxon>
        <taxon>asterids</taxon>
        <taxon>campanulids</taxon>
        <taxon>Asterales</taxon>
        <taxon>Asteraceae</taxon>
        <taxon>Asteroideae</taxon>
        <taxon>Heliantheae alliance</taxon>
        <taxon>Eupatorieae</taxon>
        <taxon>Mikania</taxon>
    </lineage>
</organism>
<dbReference type="InterPro" id="IPR050951">
    <property type="entry name" value="Retrovirus_Pol_polyprotein"/>
</dbReference>
<dbReference type="Pfam" id="PF17919">
    <property type="entry name" value="RT_RNaseH_2"/>
    <property type="match status" value="1"/>
</dbReference>
<name>A0A5N6NVX2_9ASTR</name>
<evidence type="ECO:0000259" key="3">
    <source>
        <dbReference type="Pfam" id="PF17921"/>
    </source>
</evidence>
<dbReference type="PANTHER" id="PTHR37984:SF5">
    <property type="entry name" value="PROTEIN NYNRIN-LIKE"/>
    <property type="match status" value="1"/>
</dbReference>
<dbReference type="OrthoDB" id="1938712at2759"/>
<feature type="domain" description="Integrase zinc-binding" evidence="3">
    <location>
        <begin position="224"/>
        <end position="277"/>
    </location>
</feature>
<evidence type="ECO:0000313" key="4">
    <source>
        <dbReference type="EMBL" id="KAD5507395.1"/>
    </source>
</evidence>
<reference evidence="4 5" key="1">
    <citation type="submission" date="2019-05" db="EMBL/GenBank/DDBJ databases">
        <title>Mikania micrantha, genome provides insights into the molecular mechanism of rapid growth.</title>
        <authorList>
            <person name="Liu B."/>
        </authorList>
    </citation>
    <scope>NUCLEOTIDE SEQUENCE [LARGE SCALE GENOMIC DNA]</scope>
    <source>
        <strain evidence="4">NLD-2019</strain>
        <tissue evidence="4">Leaf</tissue>
    </source>
</reference>
<evidence type="ECO:0000256" key="1">
    <source>
        <dbReference type="ARBA" id="ARBA00023268"/>
    </source>
</evidence>
<dbReference type="AlphaFoldDB" id="A0A5N6NVX2"/>
<evidence type="ECO:0008006" key="6">
    <source>
        <dbReference type="Google" id="ProtNLM"/>
    </source>
</evidence>
<dbReference type="Proteomes" id="UP000326396">
    <property type="component" value="Linkage Group LG16"/>
</dbReference>
<accession>A0A5N6NVX2</accession>
<protein>
    <recommendedName>
        <fullName evidence="6">Reverse transcriptase/retrotransposon-derived protein RNase H-like domain-containing protein</fullName>
    </recommendedName>
</protein>
<keyword evidence="1" id="KW-0511">Multifunctional enzyme</keyword>
<dbReference type="InterPro" id="IPR041588">
    <property type="entry name" value="Integrase_H2C2"/>
</dbReference>
<proteinExistence type="predicted"/>
<dbReference type="Gene3D" id="1.10.340.70">
    <property type="match status" value="1"/>
</dbReference>
<feature type="domain" description="Reverse transcriptase/retrotransposon-derived protein RNase H-like" evidence="2">
    <location>
        <begin position="43"/>
        <end position="120"/>
    </location>
</feature>
<dbReference type="Pfam" id="PF17921">
    <property type="entry name" value="Integrase_H2C2"/>
    <property type="match status" value="1"/>
</dbReference>
<evidence type="ECO:0000313" key="5">
    <source>
        <dbReference type="Proteomes" id="UP000326396"/>
    </source>
</evidence>